<keyword evidence="2" id="KW-1185">Reference proteome</keyword>
<evidence type="ECO:0000313" key="2">
    <source>
        <dbReference type="Proteomes" id="UP001320609"/>
    </source>
</evidence>
<organism evidence="1 2">
    <name type="scientific">Vreelandella neptunia</name>
    <dbReference type="NCBI Taxonomy" id="115551"/>
    <lineage>
        <taxon>Bacteria</taxon>
        <taxon>Pseudomonadati</taxon>
        <taxon>Pseudomonadota</taxon>
        <taxon>Gammaproteobacteria</taxon>
        <taxon>Oceanospirillales</taxon>
        <taxon>Halomonadaceae</taxon>
        <taxon>Vreelandella</taxon>
    </lineage>
</organism>
<gene>
    <name evidence="1" type="ORF">MLE19_14915</name>
</gene>
<proteinExistence type="predicted"/>
<feature type="non-terminal residue" evidence="1">
    <location>
        <position position="68"/>
    </location>
</feature>
<sequence length="68" mass="8254">MLHFLTFQGYQWPVNRYIDNNHDAQHSSHKPRASQHTPKMRFKTRFSIVGDEPTKFFHWLTWPALRSE</sequence>
<dbReference type="RefSeq" id="WP_240718927.1">
    <property type="nucleotide sequence ID" value="NZ_JAKVTW010000012.1"/>
</dbReference>
<name>A0ABS9S930_9GAMM</name>
<evidence type="ECO:0000313" key="1">
    <source>
        <dbReference type="EMBL" id="MCH4812623.1"/>
    </source>
</evidence>
<reference evidence="1 2" key="1">
    <citation type="submission" date="2022-03" db="EMBL/GenBank/DDBJ databases">
        <title>Genomic signatures underlying metal tolerance in selected Arctic bacterial isolates.</title>
        <authorList>
            <person name="Thomas F.A."/>
            <person name="Venkatachalam S."/>
            <person name="Krishnan K.P."/>
        </authorList>
    </citation>
    <scope>NUCLEOTIDE SEQUENCE [LARGE SCALE GENOMIC DNA]</scope>
    <source>
        <strain evidence="1 2">HM116</strain>
    </source>
</reference>
<protein>
    <submittedName>
        <fullName evidence="1">Uncharacterized protein</fullName>
    </submittedName>
</protein>
<comment type="caution">
    <text evidence="1">The sequence shown here is derived from an EMBL/GenBank/DDBJ whole genome shotgun (WGS) entry which is preliminary data.</text>
</comment>
<dbReference type="EMBL" id="JAKVTW010000012">
    <property type="protein sequence ID" value="MCH4812623.1"/>
    <property type="molecule type" value="Genomic_DNA"/>
</dbReference>
<accession>A0ABS9S930</accession>
<dbReference type="Proteomes" id="UP001320609">
    <property type="component" value="Unassembled WGS sequence"/>
</dbReference>